<gene>
    <name evidence="2" type="ORF">PENSUB_2671</name>
</gene>
<dbReference type="AlphaFoldDB" id="A0A1Q5UH40"/>
<evidence type="ECO:0000313" key="2">
    <source>
        <dbReference type="EMBL" id="OKP11805.1"/>
    </source>
</evidence>
<comment type="caution">
    <text evidence="2">The sequence shown here is derived from an EMBL/GenBank/DDBJ whole genome shotgun (WGS) entry which is preliminary data.</text>
</comment>
<reference evidence="2 3" key="1">
    <citation type="submission" date="2016-10" db="EMBL/GenBank/DDBJ databases">
        <title>Genome sequence of the ascomycete fungus Penicillium subrubescens.</title>
        <authorList>
            <person name="De Vries R.P."/>
            <person name="Peng M."/>
            <person name="Dilokpimol A."/>
            <person name="Hilden K."/>
            <person name="Makela M.R."/>
            <person name="Grigoriev I."/>
            <person name="Riley R."/>
            <person name="Granchi Z."/>
        </authorList>
    </citation>
    <scope>NUCLEOTIDE SEQUENCE [LARGE SCALE GENOMIC DNA]</scope>
    <source>
        <strain evidence="2 3">CBS 132785</strain>
    </source>
</reference>
<dbReference type="Proteomes" id="UP000186955">
    <property type="component" value="Unassembled WGS sequence"/>
</dbReference>
<keyword evidence="3" id="KW-1185">Reference proteome</keyword>
<sequence length="135" mass="14956">MKLLGIESLFINTQPLLKILFWSQIGVNVAIISASAPCLRPLFATVFKSSSYVRSYRGPSNDVYGAYGTRSNRRTLRPRTEGAIELTSRDDENYHRVEVNVSGANPANGGDGSEERIPGSQARKHHEDGYGRDEK</sequence>
<feature type="region of interest" description="Disordered" evidence="1">
    <location>
        <begin position="98"/>
        <end position="135"/>
    </location>
</feature>
<dbReference type="STRING" id="1316194.A0A1Q5UH40"/>
<evidence type="ECO:0000256" key="1">
    <source>
        <dbReference type="SAM" id="MobiDB-lite"/>
    </source>
</evidence>
<proteinExistence type="predicted"/>
<feature type="compositionally biased region" description="Basic and acidic residues" evidence="1">
    <location>
        <begin position="125"/>
        <end position="135"/>
    </location>
</feature>
<dbReference type="EMBL" id="MNBE01000273">
    <property type="protein sequence ID" value="OKP11805.1"/>
    <property type="molecule type" value="Genomic_DNA"/>
</dbReference>
<protein>
    <submittedName>
        <fullName evidence="2">Uncharacterized protein</fullName>
    </submittedName>
</protein>
<evidence type="ECO:0000313" key="3">
    <source>
        <dbReference type="Proteomes" id="UP000186955"/>
    </source>
</evidence>
<accession>A0A1Q5UH40</accession>
<organism evidence="2 3">
    <name type="scientific">Penicillium subrubescens</name>
    <dbReference type="NCBI Taxonomy" id="1316194"/>
    <lineage>
        <taxon>Eukaryota</taxon>
        <taxon>Fungi</taxon>
        <taxon>Dikarya</taxon>
        <taxon>Ascomycota</taxon>
        <taxon>Pezizomycotina</taxon>
        <taxon>Eurotiomycetes</taxon>
        <taxon>Eurotiomycetidae</taxon>
        <taxon>Eurotiales</taxon>
        <taxon>Aspergillaceae</taxon>
        <taxon>Penicillium</taxon>
    </lineage>
</organism>
<name>A0A1Q5UH40_9EURO</name>